<reference evidence="9" key="1">
    <citation type="submission" date="2025-08" db="UniProtKB">
        <authorList>
            <consortium name="Ensembl"/>
        </authorList>
    </citation>
    <scope>IDENTIFICATION</scope>
</reference>
<dbReference type="InterPro" id="IPR050705">
    <property type="entry name" value="Cytochrome_P450_3A"/>
</dbReference>
<dbReference type="InterPro" id="IPR001128">
    <property type="entry name" value="Cyt_P450"/>
</dbReference>
<dbReference type="Pfam" id="PF00067">
    <property type="entry name" value="p450"/>
    <property type="match status" value="1"/>
</dbReference>
<dbReference type="PANTHER" id="PTHR24302">
    <property type="entry name" value="CYTOCHROME P450 FAMILY 3"/>
    <property type="match status" value="1"/>
</dbReference>
<evidence type="ECO:0000256" key="2">
    <source>
        <dbReference type="ARBA" id="ARBA00010617"/>
    </source>
</evidence>
<comment type="similarity">
    <text evidence="2">Belongs to the cytochrome P450 family.</text>
</comment>
<dbReference type="InterPro" id="IPR002401">
    <property type="entry name" value="Cyt_P450_E_grp-I"/>
</dbReference>
<keyword evidence="8" id="KW-0503">Monooxygenase</keyword>
<dbReference type="Ensembl" id="ENSOMET00000001224.1">
    <property type="protein sequence ID" value="ENSOMEP00000027733.1"/>
    <property type="gene ID" value="ENSOMEG00000010500.1"/>
</dbReference>
<dbReference type="GO" id="GO:0016712">
    <property type="term" value="F:oxidoreductase activity, acting on paired donors, with incorporation or reduction of molecular oxygen, reduced flavin or flavoprotein as one donor, and incorporation of one atom of oxygen"/>
    <property type="evidence" value="ECO:0007669"/>
    <property type="project" value="UniProtKB-EC"/>
</dbReference>
<keyword evidence="7" id="KW-0408">Iron</keyword>
<comment type="cofactor">
    <cofactor evidence="1">
        <name>heme</name>
        <dbReference type="ChEBI" id="CHEBI:30413"/>
    </cofactor>
</comment>
<evidence type="ECO:0000256" key="7">
    <source>
        <dbReference type="ARBA" id="ARBA00023004"/>
    </source>
</evidence>
<evidence type="ECO:0000256" key="8">
    <source>
        <dbReference type="ARBA" id="ARBA00023033"/>
    </source>
</evidence>
<dbReference type="GO" id="GO:0008395">
    <property type="term" value="F:steroid hydroxylase activity"/>
    <property type="evidence" value="ECO:0007669"/>
    <property type="project" value="TreeGrafter"/>
</dbReference>
<dbReference type="GO" id="GO:0005506">
    <property type="term" value="F:iron ion binding"/>
    <property type="evidence" value="ECO:0007669"/>
    <property type="project" value="InterPro"/>
</dbReference>
<proteinExistence type="inferred from homology"/>
<organism evidence="9 10">
    <name type="scientific">Oryzias melastigma</name>
    <name type="common">Marine medaka</name>
    <dbReference type="NCBI Taxonomy" id="30732"/>
    <lineage>
        <taxon>Eukaryota</taxon>
        <taxon>Metazoa</taxon>
        <taxon>Chordata</taxon>
        <taxon>Craniata</taxon>
        <taxon>Vertebrata</taxon>
        <taxon>Euteleostomi</taxon>
        <taxon>Actinopterygii</taxon>
        <taxon>Neopterygii</taxon>
        <taxon>Teleostei</taxon>
        <taxon>Neoteleostei</taxon>
        <taxon>Acanthomorphata</taxon>
        <taxon>Ovalentaria</taxon>
        <taxon>Atherinomorphae</taxon>
        <taxon>Beloniformes</taxon>
        <taxon>Adrianichthyidae</taxon>
        <taxon>Oryziinae</taxon>
        <taxon>Oryzias</taxon>
    </lineage>
</organism>
<evidence type="ECO:0000256" key="4">
    <source>
        <dbReference type="ARBA" id="ARBA00022617"/>
    </source>
</evidence>
<evidence type="ECO:0000256" key="5">
    <source>
        <dbReference type="ARBA" id="ARBA00022723"/>
    </source>
</evidence>
<evidence type="ECO:0000256" key="1">
    <source>
        <dbReference type="ARBA" id="ARBA00001971"/>
    </source>
</evidence>
<dbReference type="PRINTS" id="PR00463">
    <property type="entry name" value="EP450I"/>
</dbReference>
<keyword evidence="4" id="KW-0349">Heme</keyword>
<evidence type="ECO:0000313" key="9">
    <source>
        <dbReference type="Ensembl" id="ENSOMEP00000027733.1"/>
    </source>
</evidence>
<keyword evidence="5" id="KW-0479">Metal-binding</keyword>
<dbReference type="FunFam" id="1.10.630.10:FF:000182">
    <property type="entry name" value="Cytochrome P450 3A4"/>
    <property type="match status" value="1"/>
</dbReference>
<dbReference type="PANTHER" id="PTHR24302:SF17">
    <property type="entry name" value="CYTOCHROME P450, FAMILY 3, SUBFAMILY C, POLYPEPTIDE 4-RELATED"/>
    <property type="match status" value="1"/>
</dbReference>
<dbReference type="EC" id="1.14.14.1" evidence="3"/>
<dbReference type="Gene3D" id="1.10.630.10">
    <property type="entry name" value="Cytochrome P450"/>
    <property type="match status" value="1"/>
</dbReference>
<dbReference type="AlphaFoldDB" id="A0A3B3DC94"/>
<dbReference type="GO" id="GO:0020037">
    <property type="term" value="F:heme binding"/>
    <property type="evidence" value="ECO:0007669"/>
    <property type="project" value="InterPro"/>
</dbReference>
<protein>
    <recommendedName>
        <fullName evidence="3">unspecific monooxygenase</fullName>
        <ecNumber evidence="3">1.14.14.1</ecNumber>
    </recommendedName>
</protein>
<evidence type="ECO:0000256" key="3">
    <source>
        <dbReference type="ARBA" id="ARBA00012109"/>
    </source>
</evidence>
<dbReference type="SUPFAM" id="SSF48264">
    <property type="entry name" value="Cytochrome P450"/>
    <property type="match status" value="1"/>
</dbReference>
<keyword evidence="10" id="KW-1185">Reference proteome</keyword>
<reference evidence="9" key="2">
    <citation type="submission" date="2025-09" db="UniProtKB">
        <authorList>
            <consortium name="Ensembl"/>
        </authorList>
    </citation>
    <scope>IDENTIFICATION</scope>
</reference>
<dbReference type="PRINTS" id="PR00385">
    <property type="entry name" value="P450"/>
</dbReference>
<sequence length="406" mass="46308">MIYCCLGDGIILIMTVFMKGMFPFDAECQNKYGDVWGLYDGRSPLLMVADPEMIKTIMVKECYSVFTNRRGLGLFFLKSGFVKDERWKRIRSTISPCFTSGRLKKVFPIVASYADRLLKKLEQTNLDEPINVKQFVAPYSLDTVASASFSVEIDSINNPEDPVNIHIQKLFNINFWPFLVLMVFPFAARLLNYFKIGMIPKAQSEFFLSIIKKFKDQHKVGESVSMFFKMEICFCLVAGLTEPEIVAQAFTFILGGYETTSTTLSFIFYNLATNPDAMRTLQKEIDANLQKNASVSYEDLNNLHYLDQVILESMRLLPTAPRLERGCKKTVEIQGFTIPAGTLVGIPVLNLHMDPRYWSSPELFRPERLVGCTNITYKILQNKKIHSRIFGTTEPKTAAVSTLYFM</sequence>
<name>A0A3B3DC94_ORYME</name>
<keyword evidence="6" id="KW-0560">Oxidoreductase</keyword>
<evidence type="ECO:0000256" key="6">
    <source>
        <dbReference type="ARBA" id="ARBA00023002"/>
    </source>
</evidence>
<dbReference type="InterPro" id="IPR036396">
    <property type="entry name" value="Cyt_P450_sf"/>
</dbReference>
<evidence type="ECO:0000313" key="10">
    <source>
        <dbReference type="Proteomes" id="UP000261560"/>
    </source>
</evidence>
<dbReference type="Proteomes" id="UP000261560">
    <property type="component" value="Unplaced"/>
</dbReference>
<accession>A0A3B3DC94</accession>
<dbReference type="GeneTree" id="ENSGT00950000182958"/>